<dbReference type="CDD" id="cd17325">
    <property type="entry name" value="MFS_MdtG_SLC18_like"/>
    <property type="match status" value="1"/>
</dbReference>
<dbReference type="Gene3D" id="1.20.1720.10">
    <property type="entry name" value="Multidrug resistance protein D"/>
    <property type="match status" value="1"/>
</dbReference>
<feature type="transmembrane region" description="Helical" evidence="6">
    <location>
        <begin position="76"/>
        <end position="96"/>
    </location>
</feature>
<accession>A0A6J6QN80</accession>
<feature type="transmembrane region" description="Helical" evidence="6">
    <location>
        <begin position="166"/>
        <end position="184"/>
    </location>
</feature>
<evidence type="ECO:0000256" key="3">
    <source>
        <dbReference type="ARBA" id="ARBA00022692"/>
    </source>
</evidence>
<evidence type="ECO:0000256" key="2">
    <source>
        <dbReference type="ARBA" id="ARBA00022448"/>
    </source>
</evidence>
<organism evidence="8">
    <name type="scientific">freshwater metagenome</name>
    <dbReference type="NCBI Taxonomy" id="449393"/>
    <lineage>
        <taxon>unclassified sequences</taxon>
        <taxon>metagenomes</taxon>
        <taxon>ecological metagenomes</taxon>
    </lineage>
</organism>
<feature type="transmembrane region" description="Helical" evidence="6">
    <location>
        <begin position="278"/>
        <end position="298"/>
    </location>
</feature>
<feature type="domain" description="Major facilitator superfamily (MFS) profile" evidence="7">
    <location>
        <begin position="11"/>
        <end position="391"/>
    </location>
</feature>
<feature type="transmembrane region" description="Helical" evidence="6">
    <location>
        <begin position="365"/>
        <end position="384"/>
    </location>
</feature>
<feature type="transmembrane region" description="Helical" evidence="6">
    <location>
        <begin position="304"/>
        <end position="325"/>
    </location>
</feature>
<dbReference type="Gene3D" id="1.20.1250.20">
    <property type="entry name" value="MFS general substrate transporter like domains"/>
    <property type="match status" value="1"/>
</dbReference>
<evidence type="ECO:0000313" key="12">
    <source>
        <dbReference type="EMBL" id="CAB5145351.1"/>
    </source>
</evidence>
<dbReference type="InterPro" id="IPR050930">
    <property type="entry name" value="MFS_Vesicular_Transporter"/>
</dbReference>
<dbReference type="EMBL" id="CAFBMU010000009">
    <property type="protein sequence ID" value="CAB4924947.1"/>
    <property type="molecule type" value="Genomic_DNA"/>
</dbReference>
<dbReference type="InterPro" id="IPR001958">
    <property type="entry name" value="Tet-R_TetA/multi-R_MdtG-like"/>
</dbReference>
<keyword evidence="5 6" id="KW-0472">Membrane</keyword>
<evidence type="ECO:0000313" key="9">
    <source>
        <dbReference type="EMBL" id="CAB4806567.1"/>
    </source>
</evidence>
<feature type="transmembrane region" description="Helical" evidence="6">
    <location>
        <begin position="337"/>
        <end position="359"/>
    </location>
</feature>
<evidence type="ECO:0000313" key="8">
    <source>
        <dbReference type="EMBL" id="CAB4713271.1"/>
    </source>
</evidence>
<evidence type="ECO:0000313" key="10">
    <source>
        <dbReference type="EMBL" id="CAB4924947.1"/>
    </source>
</evidence>
<feature type="transmembrane region" description="Helical" evidence="6">
    <location>
        <begin position="45"/>
        <end position="64"/>
    </location>
</feature>
<evidence type="ECO:0000256" key="4">
    <source>
        <dbReference type="ARBA" id="ARBA00022989"/>
    </source>
</evidence>
<feature type="transmembrane region" description="Helical" evidence="6">
    <location>
        <begin position="246"/>
        <end position="266"/>
    </location>
</feature>
<gene>
    <name evidence="8" type="ORF">UFOPK2655_00876</name>
    <name evidence="9" type="ORF">UFOPK3077_00885</name>
    <name evidence="10" type="ORF">UFOPK3667_00943</name>
    <name evidence="11" type="ORF">UFOPK3903_01153</name>
    <name evidence="12" type="ORF">UFOPK4444_00324</name>
</gene>
<name>A0A6J6QN80_9ZZZZ</name>
<protein>
    <submittedName>
        <fullName evidence="8">Unannotated protein</fullName>
    </submittedName>
</protein>
<evidence type="ECO:0000256" key="6">
    <source>
        <dbReference type="SAM" id="Phobius"/>
    </source>
</evidence>
<dbReference type="GO" id="GO:0016020">
    <property type="term" value="C:membrane"/>
    <property type="evidence" value="ECO:0007669"/>
    <property type="project" value="UniProtKB-SubCell"/>
</dbReference>
<feature type="transmembrane region" description="Helical" evidence="6">
    <location>
        <begin position="138"/>
        <end position="160"/>
    </location>
</feature>
<dbReference type="Pfam" id="PF07690">
    <property type="entry name" value="MFS_1"/>
    <property type="match status" value="1"/>
</dbReference>
<dbReference type="EMBL" id="CAFBOD010000014">
    <property type="protein sequence ID" value="CAB4980935.1"/>
    <property type="molecule type" value="Genomic_DNA"/>
</dbReference>
<dbReference type="AlphaFoldDB" id="A0A6J6QN80"/>
<dbReference type="EMBL" id="CAFAAS010000008">
    <property type="protein sequence ID" value="CAB4806567.1"/>
    <property type="molecule type" value="Genomic_DNA"/>
</dbReference>
<dbReference type="SUPFAM" id="SSF103473">
    <property type="entry name" value="MFS general substrate transporter"/>
    <property type="match status" value="1"/>
</dbReference>
<dbReference type="PROSITE" id="PS50850">
    <property type="entry name" value="MFS"/>
    <property type="match status" value="1"/>
</dbReference>
<dbReference type="PANTHER" id="PTHR23506">
    <property type="entry name" value="GH10249P"/>
    <property type="match status" value="1"/>
</dbReference>
<keyword evidence="2" id="KW-0813">Transport</keyword>
<keyword evidence="3 6" id="KW-0812">Transmembrane</keyword>
<dbReference type="GO" id="GO:0022857">
    <property type="term" value="F:transmembrane transporter activity"/>
    <property type="evidence" value="ECO:0007669"/>
    <property type="project" value="InterPro"/>
</dbReference>
<feature type="transmembrane region" description="Helical" evidence="6">
    <location>
        <begin position="215"/>
        <end position="234"/>
    </location>
</feature>
<dbReference type="InterPro" id="IPR011701">
    <property type="entry name" value="MFS"/>
</dbReference>
<feature type="transmembrane region" description="Helical" evidence="6">
    <location>
        <begin position="12"/>
        <end position="33"/>
    </location>
</feature>
<keyword evidence="4 6" id="KW-1133">Transmembrane helix</keyword>
<dbReference type="InterPro" id="IPR020846">
    <property type="entry name" value="MFS_dom"/>
</dbReference>
<evidence type="ECO:0000313" key="11">
    <source>
        <dbReference type="EMBL" id="CAB4980935.1"/>
    </source>
</evidence>
<dbReference type="PRINTS" id="PR01035">
    <property type="entry name" value="TCRTETA"/>
</dbReference>
<evidence type="ECO:0000256" key="5">
    <source>
        <dbReference type="ARBA" id="ARBA00023136"/>
    </source>
</evidence>
<dbReference type="EMBL" id="CAFBRZ010000012">
    <property type="protein sequence ID" value="CAB5145351.1"/>
    <property type="molecule type" value="Genomic_DNA"/>
</dbReference>
<dbReference type="EMBL" id="CAEZYE010000043">
    <property type="protein sequence ID" value="CAB4713271.1"/>
    <property type="molecule type" value="Genomic_DNA"/>
</dbReference>
<sequence length="410" mass="43533">MQSPFKELPREISVLVAASFFVAVGFGIVLPAIPVFARTFGVSNAAIGLIVSMFAITRFASGLISGKLVDLFGERAVFSSGVFMVALFVFLAGMANSYHQLLFFRAAGGLGSSMFSVAAGSVIMRSVDDAHRGRAQSVYNGAFLVGGVSGPAIGGLLSLISLRAPFFAYSATLLISGIVAYFFLKGDKIGKREKNLDTSNHTTVREALAMKPYRIALTLSFIVNWVVFGMRASIMPVFVTEELHSTTAVVGYGFALSAIFQGLLLMRGGRISDSKGRRFASVIGSSVALIGVLVLTFAVHPWMYLLAMTIIGIGGAYLSTTPASIVGDIIRGRGGQVIAIFQMAGDAGMIVGPLIIGALSDAYSYRTAFAVSAVVFAIGTFLTTRIPETREEFLPGESEKPQDINLRPLE</sequence>
<comment type="subcellular location">
    <subcellularLocation>
        <location evidence="1">Membrane</location>
        <topology evidence="1">Multi-pass membrane protein</topology>
    </subcellularLocation>
</comment>
<reference evidence="8" key="1">
    <citation type="submission" date="2020-05" db="EMBL/GenBank/DDBJ databases">
        <authorList>
            <person name="Chiriac C."/>
            <person name="Salcher M."/>
            <person name="Ghai R."/>
            <person name="Kavagutti S V."/>
        </authorList>
    </citation>
    <scope>NUCLEOTIDE SEQUENCE</scope>
</reference>
<dbReference type="PANTHER" id="PTHR23506:SF23">
    <property type="entry name" value="GH10249P"/>
    <property type="match status" value="1"/>
</dbReference>
<evidence type="ECO:0000259" key="7">
    <source>
        <dbReference type="PROSITE" id="PS50850"/>
    </source>
</evidence>
<feature type="transmembrane region" description="Helical" evidence="6">
    <location>
        <begin position="102"/>
        <end position="126"/>
    </location>
</feature>
<evidence type="ECO:0000256" key="1">
    <source>
        <dbReference type="ARBA" id="ARBA00004141"/>
    </source>
</evidence>
<proteinExistence type="predicted"/>
<dbReference type="InterPro" id="IPR036259">
    <property type="entry name" value="MFS_trans_sf"/>
</dbReference>